<feature type="region of interest" description="Disordered" evidence="2">
    <location>
        <begin position="1"/>
        <end position="22"/>
    </location>
</feature>
<feature type="coiled-coil region" evidence="1">
    <location>
        <begin position="95"/>
        <end position="125"/>
    </location>
</feature>
<evidence type="ECO:0000256" key="2">
    <source>
        <dbReference type="SAM" id="MobiDB-lite"/>
    </source>
</evidence>
<evidence type="ECO:0000313" key="3">
    <source>
        <dbReference type="EMBL" id="MBW0490743.1"/>
    </source>
</evidence>
<dbReference type="OrthoDB" id="1431520at2759"/>
<gene>
    <name evidence="3" type="ORF">O181_030458</name>
</gene>
<dbReference type="Proteomes" id="UP000765509">
    <property type="component" value="Unassembled WGS sequence"/>
</dbReference>
<dbReference type="AlphaFoldDB" id="A0A9Q3CVK0"/>
<evidence type="ECO:0000313" key="4">
    <source>
        <dbReference type="Proteomes" id="UP000765509"/>
    </source>
</evidence>
<proteinExistence type="predicted"/>
<comment type="caution">
    <text evidence="3">The sequence shown here is derived from an EMBL/GenBank/DDBJ whole genome shotgun (WGS) entry which is preliminary data.</text>
</comment>
<evidence type="ECO:0000256" key="1">
    <source>
        <dbReference type="SAM" id="Coils"/>
    </source>
</evidence>
<keyword evidence="1" id="KW-0175">Coiled coil</keyword>
<dbReference type="EMBL" id="AVOT02010742">
    <property type="protein sequence ID" value="MBW0490743.1"/>
    <property type="molecule type" value="Genomic_DNA"/>
</dbReference>
<reference evidence="3" key="1">
    <citation type="submission" date="2021-03" db="EMBL/GenBank/DDBJ databases">
        <title>Draft genome sequence of rust myrtle Austropuccinia psidii MF-1, a brazilian biotype.</title>
        <authorList>
            <person name="Quecine M.C."/>
            <person name="Pachon D.M.R."/>
            <person name="Bonatelli M.L."/>
            <person name="Correr F.H."/>
            <person name="Franceschini L.M."/>
            <person name="Leite T.F."/>
            <person name="Margarido G.R.A."/>
            <person name="Almeida C.A."/>
            <person name="Ferrarezi J.A."/>
            <person name="Labate C.A."/>
        </authorList>
    </citation>
    <scope>NUCLEOTIDE SEQUENCE</scope>
    <source>
        <strain evidence="3">MF-1</strain>
    </source>
</reference>
<feature type="compositionally biased region" description="Polar residues" evidence="2">
    <location>
        <begin position="1"/>
        <end position="13"/>
    </location>
</feature>
<accession>A0A9Q3CVK0</accession>
<name>A0A9Q3CVK0_9BASI</name>
<keyword evidence="4" id="KW-1185">Reference proteome</keyword>
<sequence length="166" mass="20104">MKIINNSQSNNQGFRPKDNVSPLPNRSIPYVPALNVAKFTVKCYYFSEERHSTGRFDELIEDQNKRWVIRQVLNYLYTNWERVPNDGKYSPKYLVREFQKEQEEIQRKLEEKTREEEQKRKEKSTVFISMDNWGDWQPPCISTGLEEPFWICLWIKEYTKKKRTGR</sequence>
<protein>
    <submittedName>
        <fullName evidence="3">Uncharacterized protein</fullName>
    </submittedName>
</protein>
<organism evidence="3 4">
    <name type="scientific">Austropuccinia psidii MF-1</name>
    <dbReference type="NCBI Taxonomy" id="1389203"/>
    <lineage>
        <taxon>Eukaryota</taxon>
        <taxon>Fungi</taxon>
        <taxon>Dikarya</taxon>
        <taxon>Basidiomycota</taxon>
        <taxon>Pucciniomycotina</taxon>
        <taxon>Pucciniomycetes</taxon>
        <taxon>Pucciniales</taxon>
        <taxon>Sphaerophragmiaceae</taxon>
        <taxon>Austropuccinia</taxon>
    </lineage>
</organism>